<dbReference type="PANTHER" id="PTHR43800">
    <property type="entry name" value="PEPTIDYL-LYSINE N-ACETYLTRANSFERASE YJAB"/>
    <property type="match status" value="1"/>
</dbReference>
<keyword evidence="1" id="KW-0808">Transferase</keyword>
<dbReference type="Gene3D" id="3.40.630.30">
    <property type="match status" value="1"/>
</dbReference>
<protein>
    <submittedName>
        <fullName evidence="4">GNAT family N-acetyltransferase</fullName>
    </submittedName>
</protein>
<gene>
    <name evidence="4" type="ORF">K5I29_13285</name>
</gene>
<reference evidence="4" key="1">
    <citation type="submission" date="2021-08" db="EMBL/GenBank/DDBJ databases">
        <title>Flavobacterium sp. strain CC-SYL302.</title>
        <authorList>
            <person name="Lin S.-Y."/>
            <person name="Lee T.-H."/>
            <person name="Young C.-C."/>
        </authorList>
    </citation>
    <scope>NUCLEOTIDE SEQUENCE</scope>
    <source>
        <strain evidence="4">CC-SYL302</strain>
    </source>
</reference>
<dbReference type="EMBL" id="CP081495">
    <property type="protein sequence ID" value="UYW01382.1"/>
    <property type="molecule type" value="Genomic_DNA"/>
</dbReference>
<keyword evidence="5" id="KW-1185">Reference proteome</keyword>
<dbReference type="SUPFAM" id="SSF55729">
    <property type="entry name" value="Acyl-CoA N-acyltransferases (Nat)"/>
    <property type="match status" value="1"/>
</dbReference>
<evidence type="ECO:0000256" key="1">
    <source>
        <dbReference type="ARBA" id="ARBA00022679"/>
    </source>
</evidence>
<dbReference type="PROSITE" id="PS51186">
    <property type="entry name" value="GNAT"/>
    <property type="match status" value="1"/>
</dbReference>
<dbReference type="InterPro" id="IPR016181">
    <property type="entry name" value="Acyl_CoA_acyltransferase"/>
</dbReference>
<name>A0ABY6LZE6_9FLAO</name>
<accession>A0ABY6LZE6</accession>
<feature type="domain" description="N-acetyltransferase" evidence="3">
    <location>
        <begin position="1"/>
        <end position="163"/>
    </location>
</feature>
<keyword evidence="2" id="KW-0012">Acyltransferase</keyword>
<dbReference type="Proteomes" id="UP001163328">
    <property type="component" value="Chromosome"/>
</dbReference>
<evidence type="ECO:0000313" key="5">
    <source>
        <dbReference type="Proteomes" id="UP001163328"/>
    </source>
</evidence>
<dbReference type="PANTHER" id="PTHR43800:SF1">
    <property type="entry name" value="PEPTIDYL-LYSINE N-ACETYLTRANSFERASE YJAB"/>
    <property type="match status" value="1"/>
</dbReference>
<organism evidence="4 5">
    <name type="scientific">Flavobacterium agricola</name>
    <dbReference type="NCBI Taxonomy" id="2870839"/>
    <lineage>
        <taxon>Bacteria</taxon>
        <taxon>Pseudomonadati</taxon>
        <taxon>Bacteroidota</taxon>
        <taxon>Flavobacteriia</taxon>
        <taxon>Flavobacteriales</taxon>
        <taxon>Flavobacteriaceae</taxon>
        <taxon>Flavobacterium</taxon>
    </lineage>
</organism>
<evidence type="ECO:0000259" key="3">
    <source>
        <dbReference type="PROSITE" id="PS51186"/>
    </source>
</evidence>
<evidence type="ECO:0000313" key="4">
    <source>
        <dbReference type="EMBL" id="UYW01382.1"/>
    </source>
</evidence>
<sequence length="163" mass="18886">MNIQSITTSQLPIIKQLAYQIWPICYAKILDSDQINYMLSNFYALSSLEEQLNQGHQFVVLYENDLPVGFASYQHNADQTNQTKLHKLYVSTDKHKKGLGQKLMNYVIMQAAMAKSTAVFLNVNRYNDALHFYTKNNFEIIKEEDIAIGNGYLMEDYVMQKQL</sequence>
<proteinExistence type="predicted"/>
<dbReference type="Pfam" id="PF13673">
    <property type="entry name" value="Acetyltransf_10"/>
    <property type="match status" value="1"/>
</dbReference>
<evidence type="ECO:0000256" key="2">
    <source>
        <dbReference type="ARBA" id="ARBA00023315"/>
    </source>
</evidence>
<dbReference type="CDD" id="cd04301">
    <property type="entry name" value="NAT_SF"/>
    <property type="match status" value="1"/>
</dbReference>
<dbReference type="RefSeq" id="WP_264433850.1">
    <property type="nucleotide sequence ID" value="NZ_CP081495.1"/>
</dbReference>
<dbReference type="InterPro" id="IPR000182">
    <property type="entry name" value="GNAT_dom"/>
</dbReference>